<feature type="binding site" evidence="9">
    <location>
        <position position="114"/>
    </location>
    <ligand>
        <name>5-phospho-alpha-D-ribose 1-diphosphate</name>
        <dbReference type="ChEBI" id="CHEBI:58017"/>
        <note>ligand shared between dimeric partners</note>
    </ligand>
</feature>
<evidence type="ECO:0000256" key="9">
    <source>
        <dbReference type="HAMAP-Rule" id="MF_01208"/>
    </source>
</evidence>
<dbReference type="Gene3D" id="3.40.50.2020">
    <property type="match status" value="1"/>
</dbReference>
<dbReference type="GO" id="GO:0000287">
    <property type="term" value="F:magnesium ion binding"/>
    <property type="evidence" value="ECO:0007669"/>
    <property type="project" value="UniProtKB-UniRule"/>
</dbReference>
<gene>
    <name evidence="9 11" type="primary">pyrE</name>
    <name evidence="11" type="ORF">PGB34_18110</name>
</gene>
<dbReference type="PANTHER" id="PTHR46683:SF1">
    <property type="entry name" value="OROTATE PHOSPHORIBOSYLTRANSFERASE 1-RELATED"/>
    <property type="match status" value="1"/>
</dbReference>
<evidence type="ECO:0000256" key="2">
    <source>
        <dbReference type="ARBA" id="ARBA00004889"/>
    </source>
</evidence>
<keyword evidence="7 9" id="KW-0808">Transferase</keyword>
<organism evidence="11 12">
    <name type="scientific">Xenophilus arseniciresistens</name>
    <dbReference type="NCBI Taxonomy" id="1283306"/>
    <lineage>
        <taxon>Bacteria</taxon>
        <taxon>Pseudomonadati</taxon>
        <taxon>Pseudomonadota</taxon>
        <taxon>Betaproteobacteria</taxon>
        <taxon>Burkholderiales</taxon>
        <taxon>Comamonadaceae</taxon>
        <taxon>Xenophilus</taxon>
    </lineage>
</organism>
<dbReference type="PANTHER" id="PTHR46683">
    <property type="entry name" value="OROTATE PHOSPHORIBOSYLTRANSFERASE 1-RELATED"/>
    <property type="match status" value="1"/>
</dbReference>
<dbReference type="FunFam" id="3.40.50.2020:FF:000008">
    <property type="entry name" value="Orotate phosphoribosyltransferase"/>
    <property type="match status" value="1"/>
</dbReference>
<evidence type="ECO:0000256" key="1">
    <source>
        <dbReference type="ARBA" id="ARBA00003769"/>
    </source>
</evidence>
<dbReference type="Pfam" id="PF00156">
    <property type="entry name" value="Pribosyltran"/>
    <property type="match status" value="1"/>
</dbReference>
<comment type="caution">
    <text evidence="11">The sequence shown here is derived from an EMBL/GenBank/DDBJ whole genome shotgun (WGS) entry which is preliminary data.</text>
</comment>
<dbReference type="SUPFAM" id="SSF53271">
    <property type="entry name" value="PRTase-like"/>
    <property type="match status" value="1"/>
</dbReference>
<dbReference type="RefSeq" id="WP_271429503.1">
    <property type="nucleotide sequence ID" value="NZ_JAQIPB010000009.1"/>
</dbReference>
<evidence type="ECO:0000259" key="10">
    <source>
        <dbReference type="Pfam" id="PF00156"/>
    </source>
</evidence>
<comment type="pathway">
    <text evidence="2 9">Pyrimidine metabolism; UMP biosynthesis via de novo pathway; UMP from orotate: step 1/2.</text>
</comment>
<protein>
    <recommendedName>
        <fullName evidence="5 9">Orotate phosphoribosyltransferase</fullName>
        <shortName evidence="9">OPRT</shortName>
        <shortName evidence="9">OPRTase</shortName>
        <ecNumber evidence="5 9">2.4.2.10</ecNumber>
    </recommendedName>
</protein>
<keyword evidence="8 9" id="KW-0665">Pyrimidine biosynthesis</keyword>
<feature type="binding site" evidence="9">
    <location>
        <begin position="46"/>
        <end position="47"/>
    </location>
    <ligand>
        <name>orotate</name>
        <dbReference type="ChEBI" id="CHEBI:30839"/>
    </ligand>
</feature>
<dbReference type="InterPro" id="IPR000836">
    <property type="entry name" value="PRTase_dom"/>
</dbReference>
<dbReference type="CDD" id="cd06223">
    <property type="entry name" value="PRTases_typeI"/>
    <property type="match status" value="1"/>
</dbReference>
<dbReference type="GO" id="GO:0004588">
    <property type="term" value="F:orotate phosphoribosyltransferase activity"/>
    <property type="evidence" value="ECO:0007669"/>
    <property type="project" value="UniProtKB-UniRule"/>
</dbReference>
<comment type="catalytic activity">
    <reaction evidence="9">
        <text>orotidine 5'-phosphate + diphosphate = orotate + 5-phospho-alpha-D-ribose 1-diphosphate</text>
        <dbReference type="Rhea" id="RHEA:10380"/>
        <dbReference type="ChEBI" id="CHEBI:30839"/>
        <dbReference type="ChEBI" id="CHEBI:33019"/>
        <dbReference type="ChEBI" id="CHEBI:57538"/>
        <dbReference type="ChEBI" id="CHEBI:58017"/>
        <dbReference type="EC" id="2.4.2.10"/>
    </reaction>
</comment>
<dbReference type="InterPro" id="IPR029057">
    <property type="entry name" value="PRTase-like"/>
</dbReference>
<dbReference type="GO" id="GO:0006207">
    <property type="term" value="P:'de novo' pyrimidine nucleobase biosynthetic process"/>
    <property type="evidence" value="ECO:0007669"/>
    <property type="project" value="TreeGrafter"/>
</dbReference>
<accession>A0AAE3N9S1</accession>
<feature type="binding site" description="in other chain" evidence="9">
    <location>
        <begin position="135"/>
        <end position="143"/>
    </location>
    <ligand>
        <name>5-phospho-alpha-D-ribose 1-diphosphate</name>
        <dbReference type="ChEBI" id="CHEBI:58017"/>
        <note>ligand shared between dimeric partners</note>
    </ligand>
</feature>
<feature type="binding site" description="in other chain" evidence="9">
    <location>
        <begin position="84"/>
        <end position="85"/>
    </location>
    <ligand>
        <name>5-phospho-alpha-D-ribose 1-diphosphate</name>
        <dbReference type="ChEBI" id="CHEBI:58017"/>
        <note>ligand shared between dimeric partners</note>
    </ligand>
</feature>
<feature type="binding site" evidence="9">
    <location>
        <position position="110"/>
    </location>
    <ligand>
        <name>5-phospho-alpha-D-ribose 1-diphosphate</name>
        <dbReference type="ChEBI" id="CHEBI:58017"/>
        <note>ligand shared between dimeric partners</note>
    </ligand>
</feature>
<feature type="binding site" evidence="9">
    <location>
        <position position="139"/>
    </location>
    <ligand>
        <name>orotate</name>
        <dbReference type="ChEBI" id="CHEBI:30839"/>
    </ligand>
</feature>
<evidence type="ECO:0000256" key="4">
    <source>
        <dbReference type="ARBA" id="ARBA00011738"/>
    </source>
</evidence>
<feature type="domain" description="Phosphoribosyltransferase" evidence="10">
    <location>
        <begin position="56"/>
        <end position="157"/>
    </location>
</feature>
<evidence type="ECO:0000256" key="6">
    <source>
        <dbReference type="ARBA" id="ARBA00022676"/>
    </source>
</evidence>
<comment type="function">
    <text evidence="1 9">Catalyzes the transfer of a ribosyl phosphate group from 5-phosphoribose 1-diphosphate to orotate, leading to the formation of orotidine monophosphate (OMP).</text>
</comment>
<evidence type="ECO:0000256" key="7">
    <source>
        <dbReference type="ARBA" id="ARBA00022679"/>
    </source>
</evidence>
<dbReference type="InterPro" id="IPR004467">
    <property type="entry name" value="Or_phspho_trans_dom"/>
</dbReference>
<proteinExistence type="inferred from homology"/>
<comment type="subunit">
    <text evidence="4 9">Homodimer.</text>
</comment>
<dbReference type="EMBL" id="JAQIPB010000009">
    <property type="protein sequence ID" value="MDA7418285.1"/>
    <property type="molecule type" value="Genomic_DNA"/>
</dbReference>
<name>A0AAE3N9S1_9BURK</name>
<dbReference type="GO" id="GO:0005737">
    <property type="term" value="C:cytoplasm"/>
    <property type="evidence" value="ECO:0007669"/>
    <property type="project" value="TreeGrafter"/>
</dbReference>
<keyword evidence="9" id="KW-0460">Magnesium</keyword>
<reference evidence="11" key="1">
    <citation type="submission" date="2023-01" db="EMBL/GenBank/DDBJ databases">
        <title>Xenophilus mangrovi sp. nov., isolated from soil of Mangrove nature reserve.</title>
        <authorList>
            <person name="Xu S."/>
            <person name="Liu Z."/>
            <person name="Xu Y."/>
        </authorList>
    </citation>
    <scope>NUCLEOTIDE SEQUENCE</scope>
    <source>
        <strain evidence="11">YW8</strain>
    </source>
</reference>
<dbReference type="NCBIfam" id="TIGR00336">
    <property type="entry name" value="pyrE"/>
    <property type="match status" value="1"/>
</dbReference>
<dbReference type="GO" id="GO:0044205">
    <property type="term" value="P:'de novo' UMP biosynthetic process"/>
    <property type="evidence" value="ECO:0007669"/>
    <property type="project" value="UniProtKB-UniRule"/>
</dbReference>
<evidence type="ECO:0000313" key="12">
    <source>
        <dbReference type="Proteomes" id="UP001212602"/>
    </source>
</evidence>
<feature type="binding site" description="in other chain" evidence="9">
    <location>
        <position position="38"/>
    </location>
    <ligand>
        <name>5-phospho-alpha-D-ribose 1-diphosphate</name>
        <dbReference type="ChEBI" id="CHEBI:58017"/>
        <note>ligand shared between dimeric partners</note>
    </ligand>
</feature>
<dbReference type="GO" id="GO:0046132">
    <property type="term" value="P:pyrimidine ribonucleoside biosynthetic process"/>
    <property type="evidence" value="ECO:0007669"/>
    <property type="project" value="TreeGrafter"/>
</dbReference>
<dbReference type="Proteomes" id="UP001212602">
    <property type="component" value="Unassembled WGS sequence"/>
</dbReference>
<evidence type="ECO:0000256" key="8">
    <source>
        <dbReference type="ARBA" id="ARBA00022975"/>
    </source>
</evidence>
<comment type="similarity">
    <text evidence="3 9">Belongs to the purine/pyrimidine phosphoribosyltransferase family. PyrE subfamily.</text>
</comment>
<dbReference type="EC" id="2.4.2.10" evidence="5 9"/>
<sequence>MALAASSSKAAPASSLAQDFVQFAIDAQVLRFGEFKTKAGRMSPYFFNAGLFNDGASILRLAGFYAQRLLESGLEFDMIFGPAYKGIPLGATVAAELARRGRNVPFAYNRKEAKDHGEGGSLVGAPLAGRVLIIDDVMSAGTAVRESIALIRAAGAVPHAVAIALDRQEMATENGVDVPHSAVQYVRQQLGMQVLPIATLADLLEYLEQRAGDALRAHRDSVLAYRTRYGAA</sequence>
<dbReference type="AlphaFoldDB" id="A0AAE3N9S1"/>
<feature type="binding site" description="in other chain" evidence="9">
    <location>
        <position position="111"/>
    </location>
    <ligand>
        <name>5-phospho-alpha-D-ribose 1-diphosphate</name>
        <dbReference type="ChEBI" id="CHEBI:58017"/>
        <note>ligand shared between dimeric partners</note>
    </ligand>
</feature>
<keyword evidence="12" id="KW-1185">Reference proteome</keyword>
<evidence type="ECO:0000256" key="3">
    <source>
        <dbReference type="ARBA" id="ARBA00006340"/>
    </source>
</evidence>
<feature type="binding site" evidence="9">
    <location>
        <position position="167"/>
    </location>
    <ligand>
        <name>orotate</name>
        <dbReference type="ChEBI" id="CHEBI:30839"/>
    </ligand>
</feature>
<evidence type="ECO:0000313" key="11">
    <source>
        <dbReference type="EMBL" id="MDA7418285.1"/>
    </source>
</evidence>
<evidence type="ECO:0000256" key="5">
    <source>
        <dbReference type="ARBA" id="ARBA00011971"/>
    </source>
</evidence>
<keyword evidence="6 9" id="KW-0328">Glycosyltransferase</keyword>
<feature type="binding site" evidence="9">
    <location>
        <position position="116"/>
    </location>
    <ligand>
        <name>5-phospho-alpha-D-ribose 1-diphosphate</name>
        <dbReference type="ChEBI" id="CHEBI:58017"/>
        <note>ligand shared between dimeric partners</note>
    </ligand>
</feature>
<dbReference type="InterPro" id="IPR023031">
    <property type="entry name" value="OPRT"/>
</dbReference>
<comment type="cofactor">
    <cofactor evidence="9">
        <name>Mg(2+)</name>
        <dbReference type="ChEBI" id="CHEBI:18420"/>
    </cofactor>
</comment>
<dbReference type="HAMAP" id="MF_01208">
    <property type="entry name" value="PyrE"/>
    <property type="match status" value="1"/>
</dbReference>